<name>A0A495VM81_9RHOO</name>
<evidence type="ECO:0000256" key="10">
    <source>
        <dbReference type="ARBA" id="ARBA00022989"/>
    </source>
</evidence>
<dbReference type="OrthoDB" id="9782603at2"/>
<reference evidence="16 17" key="1">
    <citation type="submission" date="2018-10" db="EMBL/GenBank/DDBJ databases">
        <title>Genomic Encyclopedia of Type Strains, Phase IV (KMG-IV): sequencing the most valuable type-strain genomes for metagenomic binning, comparative biology and taxonomic classification.</title>
        <authorList>
            <person name="Goeker M."/>
        </authorList>
    </citation>
    <scope>NUCLEOTIDE SEQUENCE [LARGE SCALE GENOMIC DNA]</scope>
    <source>
        <strain evidence="16 17">DSM 23841</strain>
    </source>
</reference>
<keyword evidence="9" id="KW-0375">Hydrogen ion transport</keyword>
<dbReference type="Pfam" id="PF01618">
    <property type="entry name" value="MotA_ExbB"/>
    <property type="match status" value="1"/>
</dbReference>
<keyword evidence="7 13" id="KW-0812">Transmembrane</keyword>
<keyword evidence="6" id="KW-0997">Cell inner membrane</keyword>
<dbReference type="NCBIfam" id="TIGR03818">
    <property type="entry name" value="MotA1"/>
    <property type="match status" value="1"/>
</dbReference>
<dbReference type="Pfam" id="PF20560">
    <property type="entry name" value="MotA_N"/>
    <property type="match status" value="1"/>
</dbReference>
<evidence type="ECO:0000259" key="15">
    <source>
        <dbReference type="Pfam" id="PF20560"/>
    </source>
</evidence>
<dbReference type="RefSeq" id="WP_121459205.1">
    <property type="nucleotide sequence ID" value="NZ_RBXP01000018.1"/>
</dbReference>
<evidence type="ECO:0000256" key="12">
    <source>
        <dbReference type="ARBA" id="ARBA00023136"/>
    </source>
</evidence>
<evidence type="ECO:0000256" key="7">
    <source>
        <dbReference type="ARBA" id="ARBA00022692"/>
    </source>
</evidence>
<keyword evidence="3" id="KW-0813">Transport</keyword>
<evidence type="ECO:0000256" key="2">
    <source>
        <dbReference type="ARBA" id="ARBA00008038"/>
    </source>
</evidence>
<proteinExistence type="inferred from homology"/>
<dbReference type="GO" id="GO:0006935">
    <property type="term" value="P:chemotaxis"/>
    <property type="evidence" value="ECO:0007669"/>
    <property type="project" value="UniProtKB-KW"/>
</dbReference>
<dbReference type="InterPro" id="IPR022522">
    <property type="entry name" value="Flagellar_motor_stator_MotA"/>
</dbReference>
<evidence type="ECO:0000259" key="14">
    <source>
        <dbReference type="Pfam" id="PF01618"/>
    </source>
</evidence>
<evidence type="ECO:0000256" key="6">
    <source>
        <dbReference type="ARBA" id="ARBA00022519"/>
    </source>
</evidence>
<evidence type="ECO:0000256" key="8">
    <source>
        <dbReference type="ARBA" id="ARBA00022779"/>
    </source>
</evidence>
<evidence type="ECO:0000313" key="17">
    <source>
        <dbReference type="Proteomes" id="UP000270626"/>
    </source>
</evidence>
<dbReference type="InterPro" id="IPR047055">
    <property type="entry name" value="MotA-like"/>
</dbReference>
<evidence type="ECO:0000256" key="11">
    <source>
        <dbReference type="ARBA" id="ARBA00023065"/>
    </source>
</evidence>
<dbReference type="InterPro" id="IPR046786">
    <property type="entry name" value="MotA_N"/>
</dbReference>
<feature type="transmembrane region" description="Helical" evidence="13">
    <location>
        <begin position="26"/>
        <end position="46"/>
    </location>
</feature>
<dbReference type="PANTHER" id="PTHR30433:SF4">
    <property type="entry name" value="MOTILITY PROTEIN A"/>
    <property type="match status" value="1"/>
</dbReference>
<dbReference type="InterPro" id="IPR000540">
    <property type="entry name" value="Flag_MotA_CS"/>
</dbReference>
<feature type="transmembrane region" description="Helical" evidence="13">
    <location>
        <begin position="170"/>
        <end position="188"/>
    </location>
</feature>
<keyword evidence="10 13" id="KW-1133">Transmembrane helix</keyword>
<dbReference type="EMBL" id="RBXP01000018">
    <property type="protein sequence ID" value="RKT50372.1"/>
    <property type="molecule type" value="Genomic_DNA"/>
</dbReference>
<sequence length="285" mass="30498">MFLIVGYIIILASSLGTYAVHGSLLALWVPLEYVAIIGLTIGGFVAGNNIKVIKATVAAVPGVLKGSPYNKAYYVDALALLFEILSKVRKEGLMSIENDVENPEASPIFSKYPNIVSDHHVLEFMTDYLRMMVGGNLNTVEIESLMDVELETHHHEAVEPAHVVSKVGDATPAFGIVVAVMGVVNVMGSVGEPPAVLGKMIGGALVGTFLGILVSYGFVAPVAGLLDQRAQESGTIYKTIKMVLLASMSGYAPQVAIEFGRKTLGAHDRPSFRELEEELKARKGK</sequence>
<gene>
    <name evidence="16" type="ORF">DFR40_2929</name>
</gene>
<feature type="domain" description="MotA/TolQ/ExbB proton channel" evidence="14">
    <location>
        <begin position="124"/>
        <end position="232"/>
    </location>
</feature>
<dbReference type="PROSITE" id="PS01307">
    <property type="entry name" value="MOTA"/>
    <property type="match status" value="1"/>
</dbReference>
<keyword evidence="17" id="KW-1185">Reference proteome</keyword>
<protein>
    <submittedName>
        <fullName evidence="16">Chemotaxis protein MotA</fullName>
    </submittedName>
</protein>
<keyword evidence="12 13" id="KW-0472">Membrane</keyword>
<evidence type="ECO:0000256" key="4">
    <source>
        <dbReference type="ARBA" id="ARBA00022475"/>
    </source>
</evidence>
<comment type="caution">
    <text evidence="16">The sequence shown here is derived from an EMBL/GenBank/DDBJ whole genome shotgun (WGS) entry which is preliminary data.</text>
</comment>
<feature type="transmembrane region" description="Helical" evidence="13">
    <location>
        <begin position="200"/>
        <end position="226"/>
    </location>
</feature>
<comment type="similarity">
    <text evidence="2">Belongs to the MotA family.</text>
</comment>
<evidence type="ECO:0000313" key="16">
    <source>
        <dbReference type="EMBL" id="RKT50372.1"/>
    </source>
</evidence>
<accession>A0A495VM81</accession>
<evidence type="ECO:0000256" key="9">
    <source>
        <dbReference type="ARBA" id="ARBA00022781"/>
    </source>
</evidence>
<keyword evidence="8" id="KW-0283">Flagellar rotation</keyword>
<evidence type="ECO:0000256" key="5">
    <source>
        <dbReference type="ARBA" id="ARBA00022500"/>
    </source>
</evidence>
<feature type="domain" description="Motility protein A N-terminal" evidence="15">
    <location>
        <begin position="4"/>
        <end position="92"/>
    </location>
</feature>
<dbReference type="AlphaFoldDB" id="A0A495VM81"/>
<dbReference type="GO" id="GO:0071978">
    <property type="term" value="P:bacterial-type flagellum-dependent swarming motility"/>
    <property type="evidence" value="ECO:0007669"/>
    <property type="project" value="InterPro"/>
</dbReference>
<evidence type="ECO:0000256" key="3">
    <source>
        <dbReference type="ARBA" id="ARBA00022448"/>
    </source>
</evidence>
<comment type="subcellular location">
    <subcellularLocation>
        <location evidence="1">Cell inner membrane</location>
        <topology evidence="1">Multi-pass membrane protein</topology>
    </subcellularLocation>
</comment>
<dbReference type="GO" id="GO:0005886">
    <property type="term" value="C:plasma membrane"/>
    <property type="evidence" value="ECO:0007669"/>
    <property type="project" value="UniProtKB-SubCell"/>
</dbReference>
<dbReference type="PANTHER" id="PTHR30433">
    <property type="entry name" value="CHEMOTAXIS PROTEIN MOTA"/>
    <property type="match status" value="1"/>
</dbReference>
<keyword evidence="4" id="KW-1003">Cell membrane</keyword>
<dbReference type="InterPro" id="IPR002898">
    <property type="entry name" value="MotA_ExbB_proton_chnl"/>
</dbReference>
<organism evidence="16 17">
    <name type="scientific">Azonexus fungiphilus</name>
    <dbReference type="NCBI Taxonomy" id="146940"/>
    <lineage>
        <taxon>Bacteria</taxon>
        <taxon>Pseudomonadati</taxon>
        <taxon>Pseudomonadota</taxon>
        <taxon>Betaproteobacteria</taxon>
        <taxon>Rhodocyclales</taxon>
        <taxon>Azonexaceae</taxon>
        <taxon>Azonexus</taxon>
    </lineage>
</organism>
<keyword evidence="5" id="KW-0145">Chemotaxis</keyword>
<dbReference type="Proteomes" id="UP000270626">
    <property type="component" value="Unassembled WGS sequence"/>
</dbReference>
<dbReference type="GO" id="GO:1902600">
    <property type="term" value="P:proton transmembrane transport"/>
    <property type="evidence" value="ECO:0007669"/>
    <property type="project" value="UniProtKB-KW"/>
</dbReference>
<keyword evidence="11" id="KW-0406">Ion transport</keyword>
<evidence type="ECO:0000256" key="13">
    <source>
        <dbReference type="SAM" id="Phobius"/>
    </source>
</evidence>
<evidence type="ECO:0000256" key="1">
    <source>
        <dbReference type="ARBA" id="ARBA00004429"/>
    </source>
</evidence>